<evidence type="ECO:0000256" key="1">
    <source>
        <dbReference type="ARBA" id="ARBA00001947"/>
    </source>
</evidence>
<evidence type="ECO:0000256" key="3">
    <source>
        <dbReference type="ARBA" id="ARBA00022801"/>
    </source>
</evidence>
<comment type="caution">
    <text evidence="6">The sequence shown here is derived from an EMBL/GenBank/DDBJ whole genome shotgun (WGS) entry which is preliminary data.</text>
</comment>
<evidence type="ECO:0000256" key="5">
    <source>
        <dbReference type="ARBA" id="ARBA00024029"/>
    </source>
</evidence>
<dbReference type="Pfam" id="PF02633">
    <property type="entry name" value="Creatininase"/>
    <property type="match status" value="1"/>
</dbReference>
<dbReference type="Proteomes" id="UP000031599">
    <property type="component" value="Unassembled WGS sequence"/>
</dbReference>
<organism evidence="6 7">
    <name type="scientific">Enhygromyxa salina</name>
    <dbReference type="NCBI Taxonomy" id="215803"/>
    <lineage>
        <taxon>Bacteria</taxon>
        <taxon>Pseudomonadati</taxon>
        <taxon>Myxococcota</taxon>
        <taxon>Polyangia</taxon>
        <taxon>Nannocystales</taxon>
        <taxon>Nannocystaceae</taxon>
        <taxon>Enhygromyxa</taxon>
    </lineage>
</organism>
<accession>A0A0C2D5G4</accession>
<dbReference type="RefSeq" id="WP_052552060.1">
    <property type="nucleotide sequence ID" value="NZ_JMCC02000058.1"/>
</dbReference>
<dbReference type="PANTHER" id="PTHR35005">
    <property type="entry name" value="3-DEHYDRO-SCYLLO-INOSOSE HYDROLASE"/>
    <property type="match status" value="1"/>
</dbReference>
<dbReference type="InterPro" id="IPR003785">
    <property type="entry name" value="Creatininase/forma_Hydrolase"/>
</dbReference>
<dbReference type="PANTHER" id="PTHR35005:SF1">
    <property type="entry name" value="2-AMINO-5-FORMYLAMINO-6-RIBOSYLAMINOPYRIMIDIN-4(3H)-ONE 5'-MONOPHOSPHATE DEFORMYLASE"/>
    <property type="match status" value="1"/>
</dbReference>
<protein>
    <submittedName>
        <fullName evidence="6">Creatinine amidohydrolase</fullName>
    </submittedName>
</protein>
<comment type="similarity">
    <text evidence="5">Belongs to the creatininase superfamily.</text>
</comment>
<keyword evidence="2" id="KW-0479">Metal-binding</keyword>
<dbReference type="Gene3D" id="3.40.50.10310">
    <property type="entry name" value="Creatininase"/>
    <property type="match status" value="1"/>
</dbReference>
<dbReference type="GO" id="GO:0016811">
    <property type="term" value="F:hydrolase activity, acting on carbon-nitrogen (but not peptide) bonds, in linear amides"/>
    <property type="evidence" value="ECO:0007669"/>
    <property type="project" value="TreeGrafter"/>
</dbReference>
<dbReference type="SUPFAM" id="SSF102215">
    <property type="entry name" value="Creatininase"/>
    <property type="match status" value="1"/>
</dbReference>
<sequence>MSATDPGAAGQVWELARMTYVEVEAALARSEPKIALLPTGSTEAHGPHLPLATDSIISVEMARRAAEQLAARGMIAVRMPALHYAVTDWAADFAGSAGVTQDTARATLLELARRYATLGFDATVLINAHLEPDNIATLRGVTREYAESGAPGKLLFPDKTRRRYASRLTQEFQSGSCHAGQYETSLVLAVDPSLVRVALAQKLPEHHVALHEHIARGATSFAECGLDQAYCGNPANASAAEGHASYDALASIVVDTVLEALGG</sequence>
<dbReference type="AlphaFoldDB" id="A0A0C2D5G4"/>
<reference evidence="6 7" key="1">
    <citation type="submission" date="2014-12" db="EMBL/GenBank/DDBJ databases">
        <title>Genome assembly of Enhygromyxa salina DSM 15201.</title>
        <authorList>
            <person name="Sharma G."/>
            <person name="Subramanian S."/>
        </authorList>
    </citation>
    <scope>NUCLEOTIDE SEQUENCE [LARGE SCALE GENOMIC DNA]</scope>
    <source>
        <strain evidence="6 7">DSM 15201</strain>
    </source>
</reference>
<dbReference type="GO" id="GO:0046872">
    <property type="term" value="F:metal ion binding"/>
    <property type="evidence" value="ECO:0007669"/>
    <property type="project" value="UniProtKB-KW"/>
</dbReference>
<gene>
    <name evidence="6" type="ORF">DB30_05806</name>
</gene>
<dbReference type="GO" id="GO:0009231">
    <property type="term" value="P:riboflavin biosynthetic process"/>
    <property type="evidence" value="ECO:0007669"/>
    <property type="project" value="TreeGrafter"/>
</dbReference>
<dbReference type="InterPro" id="IPR024087">
    <property type="entry name" value="Creatininase-like_sf"/>
</dbReference>
<keyword evidence="4" id="KW-0862">Zinc</keyword>
<evidence type="ECO:0000256" key="4">
    <source>
        <dbReference type="ARBA" id="ARBA00022833"/>
    </source>
</evidence>
<dbReference type="EMBL" id="JMCC02000058">
    <property type="protein sequence ID" value="KIG15262.1"/>
    <property type="molecule type" value="Genomic_DNA"/>
</dbReference>
<evidence type="ECO:0000313" key="7">
    <source>
        <dbReference type="Proteomes" id="UP000031599"/>
    </source>
</evidence>
<comment type="cofactor">
    <cofactor evidence="1">
        <name>Zn(2+)</name>
        <dbReference type="ChEBI" id="CHEBI:29105"/>
    </cofactor>
</comment>
<keyword evidence="3 6" id="KW-0378">Hydrolase</keyword>
<proteinExistence type="inferred from homology"/>
<name>A0A0C2D5G4_9BACT</name>
<evidence type="ECO:0000256" key="2">
    <source>
        <dbReference type="ARBA" id="ARBA00022723"/>
    </source>
</evidence>
<evidence type="ECO:0000313" key="6">
    <source>
        <dbReference type="EMBL" id="KIG15262.1"/>
    </source>
</evidence>